<dbReference type="AlphaFoldDB" id="A0A2P5E3D4"/>
<proteinExistence type="predicted"/>
<gene>
    <name evidence="2" type="ORF">PanWU01x14_005080</name>
</gene>
<organism evidence="2 3">
    <name type="scientific">Parasponia andersonii</name>
    <name type="common">Sponia andersonii</name>
    <dbReference type="NCBI Taxonomy" id="3476"/>
    <lineage>
        <taxon>Eukaryota</taxon>
        <taxon>Viridiplantae</taxon>
        <taxon>Streptophyta</taxon>
        <taxon>Embryophyta</taxon>
        <taxon>Tracheophyta</taxon>
        <taxon>Spermatophyta</taxon>
        <taxon>Magnoliopsida</taxon>
        <taxon>eudicotyledons</taxon>
        <taxon>Gunneridae</taxon>
        <taxon>Pentapetalae</taxon>
        <taxon>rosids</taxon>
        <taxon>fabids</taxon>
        <taxon>Rosales</taxon>
        <taxon>Cannabaceae</taxon>
        <taxon>Parasponia</taxon>
    </lineage>
</organism>
<feature type="transmembrane region" description="Helical" evidence="1">
    <location>
        <begin position="12"/>
        <end position="32"/>
    </location>
</feature>
<name>A0A2P5E3D4_PARAD</name>
<keyword evidence="1" id="KW-0472">Membrane</keyword>
<dbReference type="OrthoDB" id="10280269at2759"/>
<keyword evidence="3" id="KW-1185">Reference proteome</keyword>
<keyword evidence="1" id="KW-1133">Transmembrane helix</keyword>
<dbReference type="EMBL" id="JXTB01000002">
    <property type="protein sequence ID" value="PON80058.1"/>
    <property type="molecule type" value="Genomic_DNA"/>
</dbReference>
<keyword evidence="1" id="KW-0812">Transmembrane</keyword>
<evidence type="ECO:0000313" key="2">
    <source>
        <dbReference type="EMBL" id="PON80058.1"/>
    </source>
</evidence>
<sequence>RIYFLISYSVHYFIIFFLTSKYNIIIITLLHAEPPYTITPPPELNFPVTAAVIRRRQESNDYISEGTNDELVSVFGVQSEKAQEKLMEILQVSPPIHINIPSFHHLLH</sequence>
<dbReference type="Proteomes" id="UP000237105">
    <property type="component" value="Unassembled WGS sequence"/>
</dbReference>
<feature type="non-terminal residue" evidence="2">
    <location>
        <position position="1"/>
    </location>
</feature>
<evidence type="ECO:0000256" key="1">
    <source>
        <dbReference type="SAM" id="Phobius"/>
    </source>
</evidence>
<accession>A0A2P5E3D4</accession>
<evidence type="ECO:0000313" key="3">
    <source>
        <dbReference type="Proteomes" id="UP000237105"/>
    </source>
</evidence>
<protein>
    <submittedName>
        <fullName evidence="2">Uncharacterized protein</fullName>
    </submittedName>
</protein>
<comment type="caution">
    <text evidence="2">The sequence shown here is derived from an EMBL/GenBank/DDBJ whole genome shotgun (WGS) entry which is preliminary data.</text>
</comment>
<reference evidence="3" key="1">
    <citation type="submission" date="2016-06" db="EMBL/GenBank/DDBJ databases">
        <title>Parallel loss of symbiosis genes in relatives of nitrogen-fixing non-legume Parasponia.</title>
        <authorList>
            <person name="Van Velzen R."/>
            <person name="Holmer R."/>
            <person name="Bu F."/>
            <person name="Rutten L."/>
            <person name="Van Zeijl A."/>
            <person name="Liu W."/>
            <person name="Santuari L."/>
            <person name="Cao Q."/>
            <person name="Sharma T."/>
            <person name="Shen D."/>
            <person name="Roswanjaya Y."/>
            <person name="Wardhani T."/>
            <person name="Kalhor M.S."/>
            <person name="Jansen J."/>
            <person name="Van den Hoogen J."/>
            <person name="Gungor B."/>
            <person name="Hartog M."/>
            <person name="Hontelez J."/>
            <person name="Verver J."/>
            <person name="Yang W.-C."/>
            <person name="Schijlen E."/>
            <person name="Repin R."/>
            <person name="Schilthuizen M."/>
            <person name="Schranz E."/>
            <person name="Heidstra R."/>
            <person name="Miyata K."/>
            <person name="Fedorova E."/>
            <person name="Kohlen W."/>
            <person name="Bisseling T."/>
            <person name="Smit S."/>
            <person name="Geurts R."/>
        </authorList>
    </citation>
    <scope>NUCLEOTIDE SEQUENCE [LARGE SCALE GENOMIC DNA]</scope>
    <source>
        <strain evidence="3">cv. WU1-14</strain>
    </source>
</reference>